<comment type="caution">
    <text evidence="2">The sequence shown here is derived from an EMBL/GenBank/DDBJ whole genome shotgun (WGS) entry which is preliminary data.</text>
</comment>
<dbReference type="Proteomes" id="UP000285190">
    <property type="component" value="Unassembled WGS sequence"/>
</dbReference>
<evidence type="ECO:0000313" key="4">
    <source>
        <dbReference type="EMBL" id="RJG07091.1"/>
    </source>
</evidence>
<feature type="domain" description="Integrase catalytic" evidence="1">
    <location>
        <begin position="135"/>
        <end position="304"/>
    </location>
</feature>
<evidence type="ECO:0000259" key="1">
    <source>
        <dbReference type="PROSITE" id="PS50994"/>
    </source>
</evidence>
<dbReference type="GO" id="GO:0003676">
    <property type="term" value="F:nucleic acid binding"/>
    <property type="evidence" value="ECO:0007669"/>
    <property type="project" value="InterPro"/>
</dbReference>
<dbReference type="RefSeq" id="WP_119739211.1">
    <property type="nucleotide sequence ID" value="NZ_QYUN01000002.1"/>
</dbReference>
<gene>
    <name evidence="2" type="ORF">D3870_11435</name>
    <name evidence="3" type="ORF">D3870_13610</name>
    <name evidence="4" type="ORF">D3870_14750</name>
</gene>
<dbReference type="SUPFAM" id="SSF46689">
    <property type="entry name" value="Homeodomain-like"/>
    <property type="match status" value="1"/>
</dbReference>
<dbReference type="Pfam" id="PF13565">
    <property type="entry name" value="HTH_32"/>
    <property type="match status" value="1"/>
</dbReference>
<proteinExistence type="predicted"/>
<evidence type="ECO:0000313" key="5">
    <source>
        <dbReference type="Proteomes" id="UP000285190"/>
    </source>
</evidence>
<evidence type="ECO:0000313" key="2">
    <source>
        <dbReference type="EMBL" id="RJG06541.1"/>
    </source>
</evidence>
<dbReference type="NCBIfam" id="NF033577">
    <property type="entry name" value="transpos_IS481"/>
    <property type="match status" value="1"/>
</dbReference>
<dbReference type="AlphaFoldDB" id="A0A418X289"/>
<dbReference type="InterPro" id="IPR001584">
    <property type="entry name" value="Integrase_cat-core"/>
</dbReference>
<sequence>MSWKAIDTMTLRQEFLSLARQEGVNMSALCAQFGISRKTGYRLLARVAEEGLAGMADRSRRPLHSPQRTDADVEELVVGLRKEHPAWGARKLQRRLRDLGHQGIPTPSTITRILHRHHLVDPQASEDSTPWTRFEHAAPNDLWQMDFKGCFETASATCHPLTVIDDHSRYNLTLAACARPNREHVQAALQDVFRRHGMPVRINADNGSPWGSPSRHEHGITRLTIWLIQLGIQISHSRPAHPQTNGKNERFHRSLKREVLRGQCFRDLDEAQEAFDGWRQVYNHERPHEALGLATPVTRYRPSRRVYPETLPEIHYRDGDLVQVVGWDGKIVVQGRRFRVSNALHTHPIAARPHPRQDGVFDLYFAHHRFGQIDLRTTKGDD</sequence>
<evidence type="ECO:0000313" key="3">
    <source>
        <dbReference type="EMBL" id="RJG06897.1"/>
    </source>
</evidence>
<dbReference type="PANTHER" id="PTHR35004">
    <property type="entry name" value="TRANSPOSASE RV3428C-RELATED"/>
    <property type="match status" value="1"/>
</dbReference>
<dbReference type="EMBL" id="QYUN01000002">
    <property type="protein sequence ID" value="RJG07091.1"/>
    <property type="molecule type" value="Genomic_DNA"/>
</dbReference>
<dbReference type="InterPro" id="IPR047656">
    <property type="entry name" value="IS481-like_transpos"/>
</dbReference>
<dbReference type="Gene3D" id="3.30.420.10">
    <property type="entry name" value="Ribonuclease H-like superfamily/Ribonuclease H"/>
    <property type="match status" value="1"/>
</dbReference>
<dbReference type="InterPro" id="IPR009057">
    <property type="entry name" value="Homeodomain-like_sf"/>
</dbReference>
<dbReference type="OrthoDB" id="5414302at2"/>
<dbReference type="PROSITE" id="PS50994">
    <property type="entry name" value="INTEGRASE"/>
    <property type="match status" value="1"/>
</dbReference>
<protein>
    <submittedName>
        <fullName evidence="2">IS481 family transposase</fullName>
    </submittedName>
</protein>
<accession>A0A418X289</accession>
<name>A0A418X289_9BURK</name>
<dbReference type="InterPro" id="IPR036397">
    <property type="entry name" value="RNaseH_sf"/>
</dbReference>
<dbReference type="PANTHER" id="PTHR35004:SF7">
    <property type="entry name" value="INTEGRASE PROTEIN"/>
    <property type="match status" value="1"/>
</dbReference>
<dbReference type="GO" id="GO:0015074">
    <property type="term" value="P:DNA integration"/>
    <property type="evidence" value="ECO:0007669"/>
    <property type="project" value="InterPro"/>
</dbReference>
<dbReference type="InterPro" id="IPR012337">
    <property type="entry name" value="RNaseH-like_sf"/>
</dbReference>
<dbReference type="SUPFAM" id="SSF53098">
    <property type="entry name" value="Ribonuclease H-like"/>
    <property type="match status" value="1"/>
</dbReference>
<organism evidence="2 5">
    <name type="scientific">Noviherbaspirillum cavernae</name>
    <dbReference type="NCBI Taxonomy" id="2320862"/>
    <lineage>
        <taxon>Bacteria</taxon>
        <taxon>Pseudomonadati</taxon>
        <taxon>Pseudomonadota</taxon>
        <taxon>Betaproteobacteria</taxon>
        <taxon>Burkholderiales</taxon>
        <taxon>Oxalobacteraceae</taxon>
        <taxon>Noviherbaspirillum</taxon>
    </lineage>
</organism>
<reference evidence="2 5" key="1">
    <citation type="submission" date="2018-09" db="EMBL/GenBank/DDBJ databases">
        <authorList>
            <person name="Zhu H."/>
        </authorList>
    </citation>
    <scope>NUCLEOTIDE SEQUENCE [LARGE SCALE GENOMIC DNA]</scope>
    <source>
        <strain evidence="2 5">K2R10-39</strain>
    </source>
</reference>
<dbReference type="EMBL" id="QYUN01000002">
    <property type="protein sequence ID" value="RJG06541.1"/>
    <property type="molecule type" value="Genomic_DNA"/>
</dbReference>
<dbReference type="EMBL" id="QYUN01000002">
    <property type="protein sequence ID" value="RJG06897.1"/>
    <property type="molecule type" value="Genomic_DNA"/>
</dbReference>
<keyword evidence="5" id="KW-1185">Reference proteome</keyword>
<dbReference type="Pfam" id="PF13683">
    <property type="entry name" value="rve_3"/>
    <property type="match status" value="1"/>
</dbReference>